<evidence type="ECO:0000256" key="1">
    <source>
        <dbReference type="SAM" id="SignalP"/>
    </source>
</evidence>
<feature type="signal peptide" evidence="1">
    <location>
        <begin position="1"/>
        <end position="35"/>
    </location>
</feature>
<name>A0ABR8UK27_9GAMM</name>
<organism evidence="2 3">
    <name type="scientific">Luteimonas colneyensis</name>
    <dbReference type="NCBI Taxonomy" id="2762230"/>
    <lineage>
        <taxon>Bacteria</taxon>
        <taxon>Pseudomonadati</taxon>
        <taxon>Pseudomonadota</taxon>
        <taxon>Gammaproteobacteria</taxon>
        <taxon>Lysobacterales</taxon>
        <taxon>Lysobacteraceae</taxon>
        <taxon>Luteimonas</taxon>
    </lineage>
</organism>
<dbReference type="EMBL" id="JACSQJ010000003">
    <property type="protein sequence ID" value="MBD7987974.1"/>
    <property type="molecule type" value="Genomic_DNA"/>
</dbReference>
<evidence type="ECO:0000313" key="3">
    <source>
        <dbReference type="Proteomes" id="UP000647183"/>
    </source>
</evidence>
<dbReference type="Proteomes" id="UP000647183">
    <property type="component" value="Unassembled WGS sequence"/>
</dbReference>
<feature type="chain" id="PRO_5046580760" evidence="1">
    <location>
        <begin position="36"/>
        <end position="270"/>
    </location>
</feature>
<reference evidence="2 3" key="1">
    <citation type="submission" date="2020-08" db="EMBL/GenBank/DDBJ databases">
        <title>A Genomic Blueprint of the Chicken Gut Microbiome.</title>
        <authorList>
            <person name="Gilroy R."/>
            <person name="Ravi A."/>
            <person name="Getino M."/>
            <person name="Pursley I."/>
            <person name="Horton D.L."/>
            <person name="Alikhan N.-F."/>
            <person name="Baker D."/>
            <person name="Gharbi K."/>
            <person name="Hall N."/>
            <person name="Watson M."/>
            <person name="Adriaenssens E.M."/>
            <person name="Foster-Nyarko E."/>
            <person name="Jarju S."/>
            <person name="Secka A."/>
            <person name="Antonio M."/>
            <person name="Oren A."/>
            <person name="Chaudhuri R."/>
            <person name="La Ragione R.M."/>
            <person name="Hildebrand F."/>
            <person name="Pallen M.J."/>
        </authorList>
    </citation>
    <scope>NUCLEOTIDE SEQUENCE [LARGE SCALE GENOMIC DNA]</scope>
    <source>
        <strain evidence="2 3">Sa2BVA3</strain>
    </source>
</reference>
<proteinExistence type="predicted"/>
<comment type="caution">
    <text evidence="2">The sequence shown here is derived from an EMBL/GenBank/DDBJ whole genome shotgun (WGS) entry which is preliminary data.</text>
</comment>
<evidence type="ECO:0000313" key="2">
    <source>
        <dbReference type="EMBL" id="MBD7987974.1"/>
    </source>
</evidence>
<protein>
    <submittedName>
        <fullName evidence="2">Uncharacterized protein</fullName>
    </submittedName>
</protein>
<gene>
    <name evidence="2" type="ORF">H9645_08020</name>
</gene>
<accession>A0ABR8UK27</accession>
<sequence length="270" mass="28409">MEDANAGRAHRVHSCLPAALAFTAVLALFAGPTGAATPDGASGAGAQSIWIGTRDCARDAMVQQVRHPAEAAMLASGRVTLPGTGYSFAVPELPGGGKPVVTIVEGDRSRGFTDHSILFARDLDAPPIAAVVLTELPERLQTGRPIDTLVSMMTLQLDSARSVAGLPVTFVHLPEYPVAGLEMLVFGRAASPCFPISRFNAQPDILTTMGISQFAVDDRYLLEVSLIVPLAPGSSQVMPRQAREEMNRFVQAMGGARMPVGTPPPDQAGR</sequence>
<dbReference type="RefSeq" id="WP_191729174.1">
    <property type="nucleotide sequence ID" value="NZ_JACSQJ010000003.1"/>
</dbReference>
<keyword evidence="3" id="KW-1185">Reference proteome</keyword>
<keyword evidence="1" id="KW-0732">Signal</keyword>